<evidence type="ECO:0000256" key="2">
    <source>
        <dbReference type="ARBA" id="ARBA00005982"/>
    </source>
</evidence>
<feature type="non-terminal residue" evidence="7">
    <location>
        <position position="1"/>
    </location>
</feature>
<keyword evidence="8" id="KW-1185">Reference proteome</keyword>
<evidence type="ECO:0000256" key="5">
    <source>
        <dbReference type="ARBA" id="ARBA00023136"/>
    </source>
</evidence>
<feature type="transmembrane region" description="Helical" evidence="6">
    <location>
        <begin position="593"/>
        <end position="611"/>
    </location>
</feature>
<feature type="transmembrane region" description="Helical" evidence="6">
    <location>
        <begin position="390"/>
        <end position="412"/>
    </location>
</feature>
<feature type="transmembrane region" description="Helical" evidence="6">
    <location>
        <begin position="132"/>
        <end position="149"/>
    </location>
</feature>
<comment type="subcellular location">
    <subcellularLocation>
        <location evidence="1">Membrane</location>
        <topology evidence="1">Multi-pass membrane protein</topology>
    </subcellularLocation>
</comment>
<keyword evidence="4 6" id="KW-1133">Transmembrane helix</keyword>
<evidence type="ECO:0000256" key="1">
    <source>
        <dbReference type="ARBA" id="ARBA00004141"/>
    </source>
</evidence>
<dbReference type="GO" id="GO:0016020">
    <property type="term" value="C:membrane"/>
    <property type="evidence" value="ECO:0007669"/>
    <property type="project" value="UniProtKB-SubCell"/>
</dbReference>
<evidence type="ECO:0000256" key="3">
    <source>
        <dbReference type="ARBA" id="ARBA00022692"/>
    </source>
</evidence>
<feature type="transmembrane region" description="Helical" evidence="6">
    <location>
        <begin position="509"/>
        <end position="528"/>
    </location>
</feature>
<comment type="similarity">
    <text evidence="2">Belongs to the major facilitator superfamily. Proton-dependent oligopeptide transporter (POT/PTR) (TC 2.A.17) family.</text>
</comment>
<dbReference type="OrthoDB" id="8904098at2759"/>
<dbReference type="AlphaFoldDB" id="A0A843TM75"/>
<accession>A0A843TM75</accession>
<feature type="transmembrane region" description="Helical" evidence="6">
    <location>
        <begin position="269"/>
        <end position="289"/>
    </location>
</feature>
<feature type="transmembrane region" description="Helical" evidence="6">
    <location>
        <begin position="156"/>
        <end position="176"/>
    </location>
</feature>
<feature type="transmembrane region" description="Helical" evidence="6">
    <location>
        <begin position="196"/>
        <end position="215"/>
    </location>
</feature>
<dbReference type="EMBL" id="NMUH01000043">
    <property type="protein sequence ID" value="MQL69649.1"/>
    <property type="molecule type" value="Genomic_DNA"/>
</dbReference>
<dbReference type="SUPFAM" id="SSF103473">
    <property type="entry name" value="MFS general substrate transporter"/>
    <property type="match status" value="1"/>
</dbReference>
<comment type="caution">
    <text evidence="7">The sequence shown here is derived from an EMBL/GenBank/DDBJ whole genome shotgun (WGS) entry which is preliminary data.</text>
</comment>
<dbReference type="InterPro" id="IPR000109">
    <property type="entry name" value="POT_fam"/>
</dbReference>
<gene>
    <name evidence="7" type="ORF">Taro_001929</name>
</gene>
<dbReference type="PANTHER" id="PTHR11654">
    <property type="entry name" value="OLIGOPEPTIDE TRANSPORTER-RELATED"/>
    <property type="match status" value="1"/>
</dbReference>
<dbReference type="Pfam" id="PF00854">
    <property type="entry name" value="PTR2"/>
    <property type="match status" value="1"/>
</dbReference>
<evidence type="ECO:0000256" key="6">
    <source>
        <dbReference type="SAM" id="Phobius"/>
    </source>
</evidence>
<evidence type="ECO:0000313" key="7">
    <source>
        <dbReference type="EMBL" id="MQL69649.1"/>
    </source>
</evidence>
<feature type="transmembrane region" description="Helical" evidence="6">
    <location>
        <begin position="244"/>
        <end position="263"/>
    </location>
</feature>
<feature type="transmembrane region" description="Helical" evidence="6">
    <location>
        <begin position="427"/>
        <end position="449"/>
    </location>
</feature>
<name>A0A843TM75_COLES</name>
<keyword evidence="5 6" id="KW-0472">Membrane</keyword>
<feature type="transmembrane region" description="Helical" evidence="6">
    <location>
        <begin position="470"/>
        <end position="489"/>
    </location>
</feature>
<keyword evidence="3 6" id="KW-0812">Transmembrane</keyword>
<feature type="transmembrane region" description="Helical" evidence="6">
    <location>
        <begin position="87"/>
        <end position="112"/>
    </location>
</feature>
<reference evidence="7" key="1">
    <citation type="submission" date="2017-07" db="EMBL/GenBank/DDBJ databases">
        <title>Taro Niue Genome Assembly and Annotation.</title>
        <authorList>
            <person name="Atibalentja N."/>
            <person name="Keating K."/>
            <person name="Fields C.J."/>
        </authorList>
    </citation>
    <scope>NUCLEOTIDE SEQUENCE</scope>
    <source>
        <strain evidence="7">Niue_2</strain>
        <tissue evidence="7">Leaf</tissue>
    </source>
</reference>
<sequence length="638" mass="69399">SLLAEITCLTGLFLSAAFHLVFLKALVRQMDASGLKAAAPQAEEAGLRSLCIENEEKGSVVSITEDGSMDRKGNPAIKGKSGGWNSAVLLLVNQGLATLAFFGVGVNLVLFLTRVLQQDTAEAANNVSKWTGTVYIFSLIGAFMSDSYWGRYLTCAVFQIIFVLGLVLLSLSSWLLLVKPAGCGNDKVACHPPSEMGASVFYISIYLVAFGNGGYQPSIATFGSDQFDENDAAEGRSKITFFSYFYFSLNAGSLFSNTILVYYEDSGNWAAGFWASAASATAALLLFYAGTPRYRHFRPCGNPLTRIAQVFVAAAKKWKVKGEELYEVEGKESAIAGCRKIMHTEEFRFLDRAATLTAEEYCNVDAGAGIDPWRLCTVTQVEEVKRVLKLLPIWLCTIMYSVVFTQMASLFVEQGDDMDTTLGGGAFHIPAASMSAFDILSVLVFIILYQRALVPVARRLTGDPRGLTELQRMGVGLVVAMLAMVAAGTVELARLRRVEAPGEPSSLSILWQIPQYALVGASEAFMYVGQLEFFNGQAPDGLKSLGSSLCMASISFGNYFSSMLVIAVVKLTSGERNPGWIPRNLNWGHLDRFYFLLAALTAVDFFAYLLCARWYKFVGTEQAEGKTKGEEQGMVGAV</sequence>
<dbReference type="Gene3D" id="1.20.1250.20">
    <property type="entry name" value="MFS general substrate transporter like domains"/>
    <property type="match status" value="1"/>
</dbReference>
<feature type="transmembrane region" description="Helical" evidence="6">
    <location>
        <begin position="549"/>
        <end position="573"/>
    </location>
</feature>
<protein>
    <submittedName>
        <fullName evidence="7">Uncharacterized protein</fullName>
    </submittedName>
</protein>
<proteinExistence type="inferred from homology"/>
<feature type="transmembrane region" description="Helical" evidence="6">
    <location>
        <begin position="6"/>
        <end position="27"/>
    </location>
</feature>
<evidence type="ECO:0000313" key="8">
    <source>
        <dbReference type="Proteomes" id="UP000652761"/>
    </source>
</evidence>
<organism evidence="7 8">
    <name type="scientific">Colocasia esculenta</name>
    <name type="common">Wild taro</name>
    <name type="synonym">Arum esculentum</name>
    <dbReference type="NCBI Taxonomy" id="4460"/>
    <lineage>
        <taxon>Eukaryota</taxon>
        <taxon>Viridiplantae</taxon>
        <taxon>Streptophyta</taxon>
        <taxon>Embryophyta</taxon>
        <taxon>Tracheophyta</taxon>
        <taxon>Spermatophyta</taxon>
        <taxon>Magnoliopsida</taxon>
        <taxon>Liliopsida</taxon>
        <taxon>Araceae</taxon>
        <taxon>Aroideae</taxon>
        <taxon>Colocasieae</taxon>
        <taxon>Colocasia</taxon>
    </lineage>
</organism>
<dbReference type="InterPro" id="IPR036259">
    <property type="entry name" value="MFS_trans_sf"/>
</dbReference>
<evidence type="ECO:0000256" key="4">
    <source>
        <dbReference type="ARBA" id="ARBA00022989"/>
    </source>
</evidence>
<dbReference type="GO" id="GO:0022857">
    <property type="term" value="F:transmembrane transporter activity"/>
    <property type="evidence" value="ECO:0007669"/>
    <property type="project" value="InterPro"/>
</dbReference>
<dbReference type="Proteomes" id="UP000652761">
    <property type="component" value="Unassembled WGS sequence"/>
</dbReference>